<dbReference type="Proteomes" id="UP000249522">
    <property type="component" value="Unassembled WGS sequence"/>
</dbReference>
<evidence type="ECO:0000313" key="5">
    <source>
        <dbReference type="EMBL" id="PZD93901.1"/>
    </source>
</evidence>
<dbReference type="AlphaFoldDB" id="A0A2W1LPZ8"/>
<evidence type="ECO:0000259" key="4">
    <source>
        <dbReference type="Pfam" id="PF24850"/>
    </source>
</evidence>
<dbReference type="InterPro" id="IPR055398">
    <property type="entry name" value="Rossmann-like_BshC"/>
</dbReference>
<evidence type="ECO:0000256" key="1">
    <source>
        <dbReference type="ARBA" id="ARBA00022598"/>
    </source>
</evidence>
<comment type="function">
    <text evidence="2">Involved in bacillithiol (BSH) biosynthesis. May catalyze the last step of the pathway, the addition of cysteine to glucosamine malate (GlcN-Mal) to generate BSH.</text>
</comment>
<name>A0A2W1LPZ8_9BACL</name>
<dbReference type="Pfam" id="PF24850">
    <property type="entry name" value="CC_BshC"/>
    <property type="match status" value="1"/>
</dbReference>
<protein>
    <recommendedName>
        <fullName evidence="2">Putative cysteine ligase BshC</fullName>
        <ecNumber evidence="2">6.-.-.-</ecNumber>
    </recommendedName>
</protein>
<evidence type="ECO:0000313" key="6">
    <source>
        <dbReference type="Proteomes" id="UP000249522"/>
    </source>
</evidence>
<dbReference type="OrthoDB" id="9765151at2"/>
<dbReference type="EMBL" id="QKRB01000055">
    <property type="protein sequence ID" value="PZD93901.1"/>
    <property type="molecule type" value="Genomic_DNA"/>
</dbReference>
<feature type="domain" description="Bacillithiol biosynthesis BshC C-terminal coiled-coil" evidence="4">
    <location>
        <begin position="396"/>
        <end position="553"/>
    </location>
</feature>
<keyword evidence="6" id="KW-1185">Reference proteome</keyword>
<gene>
    <name evidence="2 5" type="primary">bshC</name>
    <name evidence="5" type="ORF">DNH61_20605</name>
</gene>
<dbReference type="NCBIfam" id="TIGR03998">
    <property type="entry name" value="thiol_BshC"/>
    <property type="match status" value="1"/>
</dbReference>
<dbReference type="InterPro" id="IPR011199">
    <property type="entry name" value="Bacillithiol_biosynth_BshC"/>
</dbReference>
<organism evidence="5 6">
    <name type="scientific">Paenibacillus sambharensis</name>
    <dbReference type="NCBI Taxonomy" id="1803190"/>
    <lineage>
        <taxon>Bacteria</taxon>
        <taxon>Bacillati</taxon>
        <taxon>Bacillota</taxon>
        <taxon>Bacilli</taxon>
        <taxon>Bacillales</taxon>
        <taxon>Paenibacillaceae</taxon>
        <taxon>Paenibacillus</taxon>
    </lineage>
</organism>
<dbReference type="RefSeq" id="WP_111148711.1">
    <property type="nucleotide sequence ID" value="NZ_QKRB01000055.1"/>
</dbReference>
<feature type="domain" description="Bacillithiol biosynthesis BshC N-terminal Rossmann-like" evidence="3">
    <location>
        <begin position="1"/>
        <end position="393"/>
    </location>
</feature>
<comment type="caution">
    <text evidence="5">The sequence shown here is derived from an EMBL/GenBank/DDBJ whole genome shotgun (WGS) entry which is preliminary data.</text>
</comment>
<dbReference type="GO" id="GO:0016874">
    <property type="term" value="F:ligase activity"/>
    <property type="evidence" value="ECO:0007669"/>
    <property type="project" value="UniProtKB-UniRule"/>
</dbReference>
<keyword evidence="1 2" id="KW-0436">Ligase</keyword>
<accession>A0A2W1LPZ8</accession>
<reference evidence="5 6" key="1">
    <citation type="submission" date="2018-06" db="EMBL/GenBank/DDBJ databases">
        <title>Paenibacillus imtechensis sp. nov.</title>
        <authorList>
            <person name="Pinnaka A.K."/>
            <person name="Singh H."/>
            <person name="Kaur M."/>
        </authorList>
    </citation>
    <scope>NUCLEOTIDE SEQUENCE [LARGE SCALE GENOMIC DNA]</scope>
    <source>
        <strain evidence="5 6">SMB1</strain>
    </source>
</reference>
<dbReference type="Pfam" id="PF10079">
    <property type="entry name" value="Rossmann-like_BshC"/>
    <property type="match status" value="1"/>
</dbReference>
<sequence length="554" mass="62542">MNVETLTVPVGHPLPYAYINRKDAALEQHFGGHPANPEDWRRRAELLRSNERPKADPQKVAAVLLAFNRRYGCSRLTEDHIAAVGSGAFTVAGGHQACLWTGPAMVIHKAVSIINAAKYAERELGQRVIPVFWIAGEDHDWDEANHAYVIGSGYELSKLSAGRPEHPRTSVTRTEVVPAVWREQIQQLADTLPDTLFKPELLGMLEKAAEQASTLTDLFASLLTVLFAGEGLVLLDADDPALRKLEAPMFERMLSEGGRLEQAYTSAGEQLTAMGYPLQAEAQPNCAHLFLYRDERLVPAERQLAGERILLYRGEMGYTDRKESFAIAPDKLLDAAGRWPELFSNNVLTRPLMQDYLLPVLATVLGPGEIAYWAQTTEAFRVFGMSMPLVVPRTSFTVTDSSIEKWMDHFGISMEEARAGLDERKKAWLNSQDDWQLDEVFARTEREFETIYAPLLDKLPQVEKGLVSIGADNKERILAQIRYLHGKAKEAHERRHDTELSRWDRISIWIQPEGKPQERVLNLTVFWNRYGSRWLEELLGVPFDPAGGHYHIRL</sequence>
<dbReference type="HAMAP" id="MF_01867">
    <property type="entry name" value="BshC"/>
    <property type="match status" value="1"/>
</dbReference>
<dbReference type="PIRSF" id="PIRSF012535">
    <property type="entry name" value="UCP012535"/>
    <property type="match status" value="1"/>
</dbReference>
<evidence type="ECO:0000259" key="3">
    <source>
        <dbReference type="Pfam" id="PF10079"/>
    </source>
</evidence>
<proteinExistence type="inferred from homology"/>
<dbReference type="EC" id="6.-.-.-" evidence="2"/>
<evidence type="ECO:0000256" key="2">
    <source>
        <dbReference type="HAMAP-Rule" id="MF_01867"/>
    </source>
</evidence>
<comment type="similarity">
    <text evidence="2">Belongs to the BshC family.</text>
</comment>
<dbReference type="InterPro" id="IPR055399">
    <property type="entry name" value="CC_BshC"/>
</dbReference>